<feature type="region of interest" description="Disordered" evidence="1">
    <location>
        <begin position="670"/>
        <end position="709"/>
    </location>
</feature>
<feature type="compositionally biased region" description="Polar residues" evidence="1">
    <location>
        <begin position="201"/>
        <end position="226"/>
    </location>
</feature>
<dbReference type="OrthoDB" id="3685818at2759"/>
<reference evidence="2" key="1">
    <citation type="journal article" date="2020" name="Stud. Mycol.">
        <title>101 Dothideomycetes genomes: a test case for predicting lifestyles and emergence of pathogens.</title>
        <authorList>
            <person name="Haridas S."/>
            <person name="Albert R."/>
            <person name="Binder M."/>
            <person name="Bloem J."/>
            <person name="Labutti K."/>
            <person name="Salamov A."/>
            <person name="Andreopoulos B."/>
            <person name="Baker S."/>
            <person name="Barry K."/>
            <person name="Bills G."/>
            <person name="Bluhm B."/>
            <person name="Cannon C."/>
            <person name="Castanera R."/>
            <person name="Culley D."/>
            <person name="Daum C."/>
            <person name="Ezra D."/>
            <person name="Gonzalez J."/>
            <person name="Henrissat B."/>
            <person name="Kuo A."/>
            <person name="Liang C."/>
            <person name="Lipzen A."/>
            <person name="Lutzoni F."/>
            <person name="Magnuson J."/>
            <person name="Mondo S."/>
            <person name="Nolan M."/>
            <person name="Ohm R."/>
            <person name="Pangilinan J."/>
            <person name="Park H.-J."/>
            <person name="Ramirez L."/>
            <person name="Alfaro M."/>
            <person name="Sun H."/>
            <person name="Tritt A."/>
            <person name="Yoshinaga Y."/>
            <person name="Zwiers L.-H."/>
            <person name="Turgeon B."/>
            <person name="Goodwin S."/>
            <person name="Spatafora J."/>
            <person name="Crous P."/>
            <person name="Grigoriev I."/>
        </authorList>
    </citation>
    <scope>NUCLEOTIDE SEQUENCE</scope>
    <source>
        <strain evidence="2">CBS 113818</strain>
    </source>
</reference>
<feature type="compositionally biased region" description="Basic and acidic residues" evidence="1">
    <location>
        <begin position="173"/>
        <end position="183"/>
    </location>
</feature>
<feature type="region of interest" description="Disordered" evidence="1">
    <location>
        <begin position="1"/>
        <end position="113"/>
    </location>
</feature>
<feature type="compositionally biased region" description="Polar residues" evidence="1">
    <location>
        <begin position="233"/>
        <end position="244"/>
    </location>
</feature>
<accession>A0A6A7AG86</accession>
<organism evidence="2 3">
    <name type="scientific">Ophiobolus disseminans</name>
    <dbReference type="NCBI Taxonomy" id="1469910"/>
    <lineage>
        <taxon>Eukaryota</taxon>
        <taxon>Fungi</taxon>
        <taxon>Dikarya</taxon>
        <taxon>Ascomycota</taxon>
        <taxon>Pezizomycotina</taxon>
        <taxon>Dothideomycetes</taxon>
        <taxon>Pleosporomycetidae</taxon>
        <taxon>Pleosporales</taxon>
        <taxon>Pleosporineae</taxon>
        <taxon>Phaeosphaeriaceae</taxon>
        <taxon>Ophiobolus</taxon>
    </lineage>
</organism>
<feature type="compositionally biased region" description="Low complexity" evidence="1">
    <location>
        <begin position="54"/>
        <end position="67"/>
    </location>
</feature>
<dbReference type="EMBL" id="MU006217">
    <property type="protein sequence ID" value="KAF2832321.1"/>
    <property type="molecule type" value="Genomic_DNA"/>
</dbReference>
<evidence type="ECO:0000313" key="3">
    <source>
        <dbReference type="Proteomes" id="UP000799424"/>
    </source>
</evidence>
<keyword evidence="3" id="KW-1185">Reference proteome</keyword>
<sequence length="709" mass="75794">MAFQEEETTPAAKVIAKTAQAVTDLANGERKGKSKKDKKTKRESVGAKKEGEAKGTPAPAETGATPTVSRSKDKSTKKEKNTDEARSSVKKKRKRGSEVNADSPSLGRDAHNSDISVLDPAWLQNLKSSVGNIGAIFDGNQDSKEHTEKPSKKRDRAKRKSATAPTIDVGQDQADKPVKKSTENELPPAKKQKNKKDKSRTSLNTNDTVSTSNVQKTASPYASTPKKTPVPFPQQSSLQKTSAMGSPVEHRKLLAPRESKVLVTETPPSQMPREATPGWKTPIPFSMPKEVGAMTERKKSKTVSGNFATSSSAVEQPSSAPAALFRTKKDAIEPSSQDDLTSSNLLRYTAPLNDDPKPRPRARESSVSSASSMSIKDAFARMGKHSPTSSGELNPFFTPSSRKPKAETHAESSAHTFAKSFLLAQATVNFSGEAECLRDHLSLRATNAAAGPLPCLKSATGCNAKSEQVLRLMRDENSTLLKFSVCTDAEQASFDAAIAACIEAERFLSNAIAARVPVALGKLEGVYTLYCPKYAASHVDRYGFGQRTLSISRPSGFKSNSNYTARLAVPPSPVACTLLAFTPPPHASFRVTTLTTSAEGYTMGLVCLGNGYVLLRVDMGLLLTGKKSAVGGEGDVCMEFLGVRERDAKGGGAVKWPGAGAEELGEVVDVKKSAGGVEESPSKKKRGRPSNKELERRAREKEGLANGGV</sequence>
<feature type="compositionally biased region" description="Basic and acidic residues" evidence="1">
    <location>
        <begin position="141"/>
        <end position="150"/>
    </location>
</feature>
<feature type="compositionally biased region" description="Basic and acidic residues" evidence="1">
    <location>
        <begin position="40"/>
        <end position="53"/>
    </location>
</feature>
<feature type="compositionally biased region" description="Basic and acidic residues" evidence="1">
    <location>
        <begin position="354"/>
        <end position="364"/>
    </location>
</feature>
<feature type="compositionally biased region" description="Basic residues" evidence="1">
    <location>
        <begin position="151"/>
        <end position="161"/>
    </location>
</feature>
<name>A0A6A7AG86_9PLEO</name>
<feature type="compositionally biased region" description="Basic and acidic residues" evidence="1">
    <location>
        <begin position="248"/>
        <end position="260"/>
    </location>
</feature>
<evidence type="ECO:0000256" key="1">
    <source>
        <dbReference type="SAM" id="MobiDB-lite"/>
    </source>
</evidence>
<feature type="compositionally biased region" description="Basic and acidic residues" evidence="1">
    <location>
        <begin position="70"/>
        <end position="87"/>
    </location>
</feature>
<proteinExistence type="predicted"/>
<feature type="region of interest" description="Disordered" evidence="1">
    <location>
        <begin position="133"/>
        <end position="404"/>
    </location>
</feature>
<feature type="compositionally biased region" description="Low complexity" evidence="1">
    <location>
        <begin position="365"/>
        <end position="374"/>
    </location>
</feature>
<gene>
    <name evidence="2" type="ORF">CC86DRAFT_462642</name>
</gene>
<evidence type="ECO:0000313" key="2">
    <source>
        <dbReference type="EMBL" id="KAF2832321.1"/>
    </source>
</evidence>
<feature type="compositionally biased region" description="Polar residues" evidence="1">
    <location>
        <begin position="302"/>
        <end position="319"/>
    </location>
</feature>
<dbReference type="Proteomes" id="UP000799424">
    <property type="component" value="Unassembled WGS sequence"/>
</dbReference>
<feature type="compositionally biased region" description="Polar residues" evidence="1">
    <location>
        <begin position="334"/>
        <end position="346"/>
    </location>
</feature>
<protein>
    <submittedName>
        <fullName evidence="2">Uncharacterized protein</fullName>
    </submittedName>
</protein>
<feature type="compositionally biased region" description="Polar residues" evidence="1">
    <location>
        <begin position="386"/>
        <end position="401"/>
    </location>
</feature>
<dbReference type="AlphaFoldDB" id="A0A6A7AG86"/>
<feature type="compositionally biased region" description="Basic and acidic residues" evidence="1">
    <location>
        <begin position="690"/>
        <end position="703"/>
    </location>
</feature>